<dbReference type="GO" id="GO:0005960">
    <property type="term" value="C:glycine cleavage complex"/>
    <property type="evidence" value="ECO:0007669"/>
    <property type="project" value="TreeGrafter"/>
</dbReference>
<evidence type="ECO:0000256" key="1">
    <source>
        <dbReference type="ARBA" id="ARBA00003788"/>
    </source>
</evidence>
<dbReference type="Gene3D" id="3.90.1150.10">
    <property type="entry name" value="Aspartate Aminotransferase, domain 1"/>
    <property type="match status" value="1"/>
</dbReference>
<comment type="catalytic activity">
    <reaction evidence="5">
        <text>N(6)-[(R)-lipoyl]-L-lysyl-[glycine-cleavage complex H protein] + glycine + H(+) = N(6)-[(R)-S(8)-aminomethyldihydrolipoyl]-L-lysyl-[glycine-cleavage complex H protein] + CO2</text>
        <dbReference type="Rhea" id="RHEA:24304"/>
        <dbReference type="Rhea" id="RHEA-COMP:10494"/>
        <dbReference type="Rhea" id="RHEA-COMP:10495"/>
        <dbReference type="ChEBI" id="CHEBI:15378"/>
        <dbReference type="ChEBI" id="CHEBI:16526"/>
        <dbReference type="ChEBI" id="CHEBI:57305"/>
        <dbReference type="ChEBI" id="CHEBI:83099"/>
        <dbReference type="ChEBI" id="CHEBI:83143"/>
        <dbReference type="EC" id="1.4.4.2"/>
    </reaction>
</comment>
<dbReference type="GO" id="GO:0019464">
    <property type="term" value="P:glycine decarboxylation via glycine cleavage system"/>
    <property type="evidence" value="ECO:0007669"/>
    <property type="project" value="TreeGrafter"/>
</dbReference>
<dbReference type="GO" id="GO:0004375">
    <property type="term" value="F:glycine dehydrogenase (decarboxylating) activity"/>
    <property type="evidence" value="ECO:0007669"/>
    <property type="project" value="UniProtKB-EC"/>
</dbReference>
<evidence type="ECO:0000256" key="3">
    <source>
        <dbReference type="ARBA" id="ARBA00022898"/>
    </source>
</evidence>
<dbReference type="EMBL" id="DRTD01000139">
    <property type="protein sequence ID" value="HHE54505.1"/>
    <property type="molecule type" value="Genomic_DNA"/>
</dbReference>
<dbReference type="Gene3D" id="3.40.640.10">
    <property type="entry name" value="Type I PLP-dependent aspartate aminotransferase-like (Major domain)"/>
    <property type="match status" value="1"/>
</dbReference>
<protein>
    <recommendedName>
        <fullName evidence="2">glycine dehydrogenase (aminomethyl-transferring)</fullName>
        <ecNumber evidence="2">1.4.4.2</ecNumber>
    </recommendedName>
</protein>
<dbReference type="PANTHER" id="PTHR11773:SF1">
    <property type="entry name" value="GLYCINE DEHYDROGENASE (DECARBOXYLATING), MITOCHONDRIAL"/>
    <property type="match status" value="1"/>
</dbReference>
<dbReference type="InterPro" id="IPR049316">
    <property type="entry name" value="GDC-P_C"/>
</dbReference>
<proteinExistence type="predicted"/>
<feature type="domain" description="Glycine dehydrogenase C-terminal" evidence="6">
    <location>
        <begin position="126"/>
        <end position="229"/>
    </location>
</feature>
<reference evidence="7" key="1">
    <citation type="journal article" date="2020" name="mSystems">
        <title>Genome- and Community-Level Interaction Insights into Carbon Utilization and Element Cycling Functions of Hydrothermarchaeota in Hydrothermal Sediment.</title>
        <authorList>
            <person name="Zhou Z."/>
            <person name="Liu Y."/>
            <person name="Xu W."/>
            <person name="Pan J."/>
            <person name="Luo Z.H."/>
            <person name="Li M."/>
        </authorList>
    </citation>
    <scope>NUCLEOTIDE SEQUENCE [LARGE SCALE GENOMIC DNA]</scope>
    <source>
        <strain evidence="7">HyVt-76</strain>
    </source>
</reference>
<dbReference type="EC" id="1.4.4.2" evidence="2"/>
<dbReference type="GO" id="GO:0030170">
    <property type="term" value="F:pyridoxal phosphate binding"/>
    <property type="evidence" value="ECO:0007669"/>
    <property type="project" value="TreeGrafter"/>
</dbReference>
<dbReference type="InterPro" id="IPR015421">
    <property type="entry name" value="PyrdxlP-dep_Trfase_major"/>
</dbReference>
<accession>A0A7V5LJ24</accession>
<dbReference type="InterPro" id="IPR015424">
    <property type="entry name" value="PyrdxlP-dep_Trfase"/>
</dbReference>
<evidence type="ECO:0000256" key="4">
    <source>
        <dbReference type="ARBA" id="ARBA00023002"/>
    </source>
</evidence>
<name>A0A7V5LJ24_CALAY</name>
<dbReference type="SUPFAM" id="SSF53383">
    <property type="entry name" value="PLP-dependent transferases"/>
    <property type="match status" value="1"/>
</dbReference>
<organism evidence="7">
    <name type="scientific">Caldithrix abyssi</name>
    <dbReference type="NCBI Taxonomy" id="187145"/>
    <lineage>
        <taxon>Bacteria</taxon>
        <taxon>Pseudomonadati</taxon>
        <taxon>Calditrichota</taxon>
        <taxon>Calditrichia</taxon>
        <taxon>Calditrichales</taxon>
        <taxon>Calditrichaceae</taxon>
        <taxon>Caldithrix</taxon>
    </lineage>
</organism>
<dbReference type="InterPro" id="IPR020581">
    <property type="entry name" value="GDC_P"/>
</dbReference>
<dbReference type="GO" id="GO:0005829">
    <property type="term" value="C:cytosol"/>
    <property type="evidence" value="ECO:0007669"/>
    <property type="project" value="TreeGrafter"/>
</dbReference>
<dbReference type="AlphaFoldDB" id="A0A7V5LJ24"/>
<evidence type="ECO:0000259" key="6">
    <source>
        <dbReference type="Pfam" id="PF21478"/>
    </source>
</evidence>
<gene>
    <name evidence="7" type="ORF">ENL21_01895</name>
</gene>
<dbReference type="Proteomes" id="UP000886111">
    <property type="component" value="Unassembled WGS sequence"/>
</dbReference>
<dbReference type="Pfam" id="PF21478">
    <property type="entry name" value="GcvP2_C"/>
    <property type="match status" value="1"/>
</dbReference>
<evidence type="ECO:0000256" key="2">
    <source>
        <dbReference type="ARBA" id="ARBA00012134"/>
    </source>
</evidence>
<evidence type="ECO:0000313" key="7">
    <source>
        <dbReference type="EMBL" id="HHE54505.1"/>
    </source>
</evidence>
<comment type="caution">
    <text evidence="7">The sequence shown here is derived from an EMBL/GenBank/DDBJ whole genome shotgun (WGS) entry which is preliminary data.</text>
</comment>
<dbReference type="GO" id="GO:0016594">
    <property type="term" value="F:glycine binding"/>
    <property type="evidence" value="ECO:0007669"/>
    <property type="project" value="TreeGrafter"/>
</dbReference>
<comment type="function">
    <text evidence="1">The glycine cleavage system catalyzes the degradation of glycine. The P protein binds the alpha-amino group of glycine through its pyridoxal phosphate cofactor; CO(2) is released and the remaining methylamine moiety is then transferred to the lipoamide cofactor of the H protein.</text>
</comment>
<dbReference type="InterPro" id="IPR015422">
    <property type="entry name" value="PyrdxlP-dep_Trfase_small"/>
</dbReference>
<evidence type="ECO:0000256" key="5">
    <source>
        <dbReference type="ARBA" id="ARBA00049026"/>
    </source>
</evidence>
<sequence length="261" mass="29277">QLEEIRAIMDQVDALMYMDGANLNALFGIVRPADTGFDVMHINLHKSFSTPHGGGGPGSGPVAVNDKLKDFLPTPIVVKDNDKYVLNYDLPNSIGKVHSFNGNFGIFVRAYTYIRILGKSGLPQISRHAIINANYLKAQLKDLFELQYPAPTMHEFVLSAEKQKKRGAKALDIAKRLLDYGVHPPTIYFPLIVKEAMMIEPTESESKEMLDMFVQILFEIDREIDKQPETVLTAPHHTPVRRLDEAGAVKNLNINYFKANV</sequence>
<keyword evidence="3" id="KW-0663">Pyridoxal phosphate</keyword>
<dbReference type="PANTHER" id="PTHR11773">
    <property type="entry name" value="GLYCINE DEHYDROGENASE, DECARBOXYLATING"/>
    <property type="match status" value="1"/>
</dbReference>
<keyword evidence="4 7" id="KW-0560">Oxidoreductase</keyword>
<feature type="non-terminal residue" evidence="7">
    <location>
        <position position="1"/>
    </location>
</feature>
<dbReference type="FunFam" id="3.90.1150.10:FF:000014">
    <property type="entry name" value="Probable glycine dehydrogenase (decarboxylating) subunit 2"/>
    <property type="match status" value="1"/>
</dbReference>